<evidence type="ECO:0000313" key="3">
    <source>
        <dbReference type="EMBL" id="PNR31701.1"/>
    </source>
</evidence>
<keyword evidence="5" id="KW-1185">Reference proteome</keyword>
<dbReference type="EnsemblPlants" id="Pp3c21_6960V3.1">
    <property type="protein sequence ID" value="Pp3c21_6960V3.1"/>
    <property type="gene ID" value="Pp3c21_6960"/>
</dbReference>
<evidence type="ECO:0000256" key="2">
    <source>
        <dbReference type="SAM" id="MobiDB-lite"/>
    </source>
</evidence>
<dbReference type="SUPFAM" id="SSF55008">
    <property type="entry name" value="HMA, heavy metal-associated domain"/>
    <property type="match status" value="1"/>
</dbReference>
<dbReference type="GeneID" id="112274007"/>
<dbReference type="Gene3D" id="3.30.70.100">
    <property type="match status" value="1"/>
</dbReference>
<dbReference type="Proteomes" id="UP000006727">
    <property type="component" value="Chromosome 21"/>
</dbReference>
<reference evidence="3 5" key="1">
    <citation type="journal article" date="2008" name="Science">
        <title>The Physcomitrella genome reveals evolutionary insights into the conquest of land by plants.</title>
        <authorList>
            <person name="Rensing S."/>
            <person name="Lang D."/>
            <person name="Zimmer A."/>
            <person name="Terry A."/>
            <person name="Salamov A."/>
            <person name="Shapiro H."/>
            <person name="Nishiyama T."/>
            <person name="Perroud P.-F."/>
            <person name="Lindquist E."/>
            <person name="Kamisugi Y."/>
            <person name="Tanahashi T."/>
            <person name="Sakakibara K."/>
            <person name="Fujita T."/>
            <person name="Oishi K."/>
            <person name="Shin-I T."/>
            <person name="Kuroki Y."/>
            <person name="Toyoda A."/>
            <person name="Suzuki Y."/>
            <person name="Hashimoto A."/>
            <person name="Yamaguchi K."/>
            <person name="Sugano A."/>
            <person name="Kohara Y."/>
            <person name="Fujiyama A."/>
            <person name="Anterola A."/>
            <person name="Aoki S."/>
            <person name="Ashton N."/>
            <person name="Barbazuk W.B."/>
            <person name="Barker E."/>
            <person name="Bennetzen J."/>
            <person name="Bezanilla M."/>
            <person name="Blankenship R."/>
            <person name="Cho S.H."/>
            <person name="Dutcher S."/>
            <person name="Estelle M."/>
            <person name="Fawcett J.A."/>
            <person name="Gundlach H."/>
            <person name="Hanada K."/>
            <person name="Heyl A."/>
            <person name="Hicks K.A."/>
            <person name="Hugh J."/>
            <person name="Lohr M."/>
            <person name="Mayer K."/>
            <person name="Melkozernov A."/>
            <person name="Murata T."/>
            <person name="Nelson D."/>
            <person name="Pils B."/>
            <person name="Prigge M."/>
            <person name="Reiss B."/>
            <person name="Renner T."/>
            <person name="Rombauts S."/>
            <person name="Rushton P."/>
            <person name="Sanderfoot A."/>
            <person name="Schween G."/>
            <person name="Shiu S.-H."/>
            <person name="Stueber K."/>
            <person name="Theodoulou F.L."/>
            <person name="Tu H."/>
            <person name="Van de Peer Y."/>
            <person name="Verrier P.J."/>
            <person name="Waters E."/>
            <person name="Wood A."/>
            <person name="Yang L."/>
            <person name="Cove D."/>
            <person name="Cuming A."/>
            <person name="Hasebe M."/>
            <person name="Lucas S."/>
            <person name="Mishler D.B."/>
            <person name="Reski R."/>
            <person name="Grigoriev I."/>
            <person name="Quatrano R.S."/>
            <person name="Boore J.L."/>
        </authorList>
    </citation>
    <scope>NUCLEOTIDE SEQUENCE [LARGE SCALE GENOMIC DNA]</scope>
    <source>
        <strain evidence="4 5">cv. Gransden 2004</strain>
    </source>
</reference>
<dbReference type="EnsemblPlants" id="Pp3c21_6960V3.2">
    <property type="protein sequence ID" value="Pp3c21_6960V3.2"/>
    <property type="gene ID" value="Pp3c21_6960"/>
</dbReference>
<evidence type="ECO:0000313" key="5">
    <source>
        <dbReference type="Proteomes" id="UP000006727"/>
    </source>
</evidence>
<proteinExistence type="predicted"/>
<gene>
    <name evidence="4" type="primary">LOC112274007</name>
    <name evidence="3" type="ORF">PHYPA_025823</name>
</gene>
<accession>A0A2K1IQZ8</accession>
<reference evidence="3 5" key="2">
    <citation type="journal article" date="2018" name="Plant J.">
        <title>The Physcomitrella patens chromosome-scale assembly reveals moss genome structure and evolution.</title>
        <authorList>
            <person name="Lang D."/>
            <person name="Ullrich K.K."/>
            <person name="Murat F."/>
            <person name="Fuchs J."/>
            <person name="Jenkins J."/>
            <person name="Haas F.B."/>
            <person name="Piednoel M."/>
            <person name="Gundlach H."/>
            <person name="Van Bel M."/>
            <person name="Meyberg R."/>
            <person name="Vives C."/>
            <person name="Morata J."/>
            <person name="Symeonidi A."/>
            <person name="Hiss M."/>
            <person name="Muchero W."/>
            <person name="Kamisugi Y."/>
            <person name="Saleh O."/>
            <person name="Blanc G."/>
            <person name="Decker E.L."/>
            <person name="van Gessel N."/>
            <person name="Grimwood J."/>
            <person name="Hayes R.D."/>
            <person name="Graham S.W."/>
            <person name="Gunter L.E."/>
            <person name="McDaniel S.F."/>
            <person name="Hoernstein S.N.W."/>
            <person name="Larsson A."/>
            <person name="Li F.W."/>
            <person name="Perroud P.F."/>
            <person name="Phillips J."/>
            <person name="Ranjan P."/>
            <person name="Rokshar D.S."/>
            <person name="Rothfels C.J."/>
            <person name="Schneider L."/>
            <person name="Shu S."/>
            <person name="Stevenson D.W."/>
            <person name="Thummler F."/>
            <person name="Tillich M."/>
            <person name="Villarreal Aguilar J.C."/>
            <person name="Widiez T."/>
            <person name="Wong G.K."/>
            <person name="Wymore A."/>
            <person name="Zhang Y."/>
            <person name="Zimmer A.D."/>
            <person name="Quatrano R.S."/>
            <person name="Mayer K.F.X."/>
            <person name="Goodstein D."/>
            <person name="Casacuberta J.M."/>
            <person name="Vandepoele K."/>
            <person name="Reski R."/>
            <person name="Cuming A.C."/>
            <person name="Tuskan G.A."/>
            <person name="Maumus F."/>
            <person name="Salse J."/>
            <person name="Schmutz J."/>
            <person name="Rensing S.A."/>
        </authorList>
    </citation>
    <scope>NUCLEOTIDE SEQUENCE [LARGE SCALE GENOMIC DNA]</scope>
    <source>
        <strain evidence="4 5">cv. Gransden 2004</strain>
    </source>
</reference>
<dbReference type="Gramene" id="Pp3c21_6960V3.3">
    <property type="protein sequence ID" value="Pp3c21_6960V3.3"/>
    <property type="gene ID" value="Pp3c21_6960"/>
</dbReference>
<dbReference type="EMBL" id="ABEU02000021">
    <property type="protein sequence ID" value="PNR31701.1"/>
    <property type="molecule type" value="Genomic_DNA"/>
</dbReference>
<sequence length="237" mass="26747">MMTMTELFYGPVEPTWIVHPHYPGFKRSNGYSNNYDPYTIYSDHAYTYRRNPYTQRNAVPSASAAQEGAALRPGQGVMHPYQTQYLAHGTNAANGANFSPMSPAPDTNLGGESQNQNLSQTRNVFGVQTLHFMMPLCCCKCEDRVREQLLDLDDVQRVACDQWNQKVTVTSGLAPEKLLMRLQKIKKRTTFWPQQSSDRAKVFNGNQQNQKLSNNENHVSNNDKHGDNVNGNISSPM</sequence>
<dbReference type="AlphaFoldDB" id="A0A2K1IQZ8"/>
<dbReference type="PANTHER" id="PTHR22814:SF336">
    <property type="entry name" value="HEAVY METAL-ASSOCIATED ISOPRENYLATED PLANT PROTEIN 23"/>
    <property type="match status" value="1"/>
</dbReference>
<dbReference type="PaxDb" id="3218-PP1S278_53V6.1"/>
<evidence type="ECO:0000313" key="4">
    <source>
        <dbReference type="EnsemblPlants" id="Pp3c21_6960V3.1"/>
    </source>
</evidence>
<dbReference type="GO" id="GO:0046872">
    <property type="term" value="F:metal ion binding"/>
    <property type="evidence" value="ECO:0007669"/>
    <property type="project" value="UniProtKB-KW"/>
</dbReference>
<organism evidence="3">
    <name type="scientific">Physcomitrium patens</name>
    <name type="common">Spreading-leaved earth moss</name>
    <name type="synonym">Physcomitrella patens</name>
    <dbReference type="NCBI Taxonomy" id="3218"/>
    <lineage>
        <taxon>Eukaryota</taxon>
        <taxon>Viridiplantae</taxon>
        <taxon>Streptophyta</taxon>
        <taxon>Embryophyta</taxon>
        <taxon>Bryophyta</taxon>
        <taxon>Bryophytina</taxon>
        <taxon>Bryopsida</taxon>
        <taxon>Funariidae</taxon>
        <taxon>Funariales</taxon>
        <taxon>Funariaceae</taxon>
        <taxon>Physcomitrium</taxon>
    </lineage>
</organism>
<feature type="region of interest" description="Disordered" evidence="2">
    <location>
        <begin position="206"/>
        <end position="237"/>
    </location>
</feature>
<keyword evidence="1" id="KW-0479">Metal-binding</keyword>
<name>A0A2K1IQZ8_PHYPA</name>
<protein>
    <recommendedName>
        <fullName evidence="6">HMA domain-containing protein</fullName>
    </recommendedName>
</protein>
<feature type="region of interest" description="Disordered" evidence="2">
    <location>
        <begin position="92"/>
        <end position="116"/>
    </location>
</feature>
<dbReference type="Gramene" id="Pp3c21_6960V3.2">
    <property type="protein sequence ID" value="Pp3c21_6960V3.2"/>
    <property type="gene ID" value="Pp3c21_6960"/>
</dbReference>
<evidence type="ECO:0008006" key="6">
    <source>
        <dbReference type="Google" id="ProtNLM"/>
    </source>
</evidence>
<dbReference type="PANTHER" id="PTHR22814">
    <property type="entry name" value="COPPER TRANSPORT PROTEIN ATOX1-RELATED"/>
    <property type="match status" value="1"/>
</dbReference>
<dbReference type="EnsemblPlants" id="Pp3c21_6960V3.3">
    <property type="protein sequence ID" value="Pp3c21_6960V3.3"/>
    <property type="gene ID" value="Pp3c21_6960"/>
</dbReference>
<reference evidence="4" key="3">
    <citation type="submission" date="2020-12" db="UniProtKB">
        <authorList>
            <consortium name="EnsemblPlants"/>
        </authorList>
    </citation>
    <scope>IDENTIFICATION</scope>
</reference>
<dbReference type="InterPro" id="IPR036163">
    <property type="entry name" value="HMA_dom_sf"/>
</dbReference>
<dbReference type="RefSeq" id="XP_024358901.1">
    <property type="nucleotide sequence ID" value="XM_024503133.2"/>
</dbReference>
<dbReference type="Gramene" id="Pp3c21_6960V3.1">
    <property type="protein sequence ID" value="Pp3c21_6960V3.1"/>
    <property type="gene ID" value="Pp3c21_6960"/>
</dbReference>
<evidence type="ECO:0000256" key="1">
    <source>
        <dbReference type="ARBA" id="ARBA00022723"/>
    </source>
</evidence>
<dbReference type="RefSeq" id="XP_024358902.1">
    <property type="nucleotide sequence ID" value="XM_024503134.2"/>
</dbReference>
<feature type="compositionally biased region" description="Polar residues" evidence="2">
    <location>
        <begin position="206"/>
        <end position="220"/>
    </location>
</feature>